<sequence length="94" mass="10989">MDSSTLSISYLNWIDLWLAYVRSFSYPCLSLFWIEGSSTLAAISLHPYINLCQSYRCRIVVFLCLFLVRFCCTFGFLCDYTYQPTHLPNFKSVN</sequence>
<evidence type="ECO:0000256" key="1">
    <source>
        <dbReference type="SAM" id="Phobius"/>
    </source>
</evidence>
<dbReference type="Proteomes" id="UP000231279">
    <property type="component" value="Unassembled WGS sequence"/>
</dbReference>
<accession>A0A2G9HEH9</accession>
<protein>
    <submittedName>
        <fullName evidence="2">Uncharacterized protein</fullName>
    </submittedName>
</protein>
<comment type="caution">
    <text evidence="2">The sequence shown here is derived from an EMBL/GenBank/DDBJ whole genome shotgun (WGS) entry which is preliminary data.</text>
</comment>
<reference evidence="3" key="1">
    <citation type="journal article" date="2018" name="Gigascience">
        <title>Genome assembly of the Pink Ipe (Handroanthus impetiginosus, Bignoniaceae), a highly valued, ecologically keystone Neotropical timber forest tree.</title>
        <authorList>
            <person name="Silva-Junior O.B."/>
            <person name="Grattapaglia D."/>
            <person name="Novaes E."/>
            <person name="Collevatti R.G."/>
        </authorList>
    </citation>
    <scope>NUCLEOTIDE SEQUENCE [LARGE SCALE GENOMIC DNA]</scope>
    <source>
        <strain evidence="3">cv. UFG-1</strain>
    </source>
</reference>
<keyword evidence="1" id="KW-0812">Transmembrane</keyword>
<keyword evidence="1" id="KW-0472">Membrane</keyword>
<keyword evidence="3" id="KW-1185">Reference proteome</keyword>
<gene>
    <name evidence="2" type="ORF">CDL12_11660</name>
</gene>
<dbReference type="EMBL" id="NKXS01002023">
    <property type="protein sequence ID" value="PIN15690.1"/>
    <property type="molecule type" value="Genomic_DNA"/>
</dbReference>
<feature type="transmembrane region" description="Helical" evidence="1">
    <location>
        <begin position="24"/>
        <end position="45"/>
    </location>
</feature>
<name>A0A2G9HEH9_9LAMI</name>
<evidence type="ECO:0000313" key="3">
    <source>
        <dbReference type="Proteomes" id="UP000231279"/>
    </source>
</evidence>
<dbReference type="AlphaFoldDB" id="A0A2G9HEH9"/>
<organism evidence="2 3">
    <name type="scientific">Handroanthus impetiginosus</name>
    <dbReference type="NCBI Taxonomy" id="429701"/>
    <lineage>
        <taxon>Eukaryota</taxon>
        <taxon>Viridiplantae</taxon>
        <taxon>Streptophyta</taxon>
        <taxon>Embryophyta</taxon>
        <taxon>Tracheophyta</taxon>
        <taxon>Spermatophyta</taxon>
        <taxon>Magnoliopsida</taxon>
        <taxon>eudicotyledons</taxon>
        <taxon>Gunneridae</taxon>
        <taxon>Pentapetalae</taxon>
        <taxon>asterids</taxon>
        <taxon>lamiids</taxon>
        <taxon>Lamiales</taxon>
        <taxon>Bignoniaceae</taxon>
        <taxon>Crescentiina</taxon>
        <taxon>Tabebuia alliance</taxon>
        <taxon>Handroanthus</taxon>
    </lineage>
</organism>
<feature type="transmembrane region" description="Helical" evidence="1">
    <location>
        <begin position="57"/>
        <end position="77"/>
    </location>
</feature>
<proteinExistence type="predicted"/>
<keyword evidence="1" id="KW-1133">Transmembrane helix</keyword>
<evidence type="ECO:0000313" key="2">
    <source>
        <dbReference type="EMBL" id="PIN15690.1"/>
    </source>
</evidence>